<keyword evidence="2" id="KW-1185">Reference proteome</keyword>
<dbReference type="Proteomes" id="UP000828941">
    <property type="component" value="Chromosome 5"/>
</dbReference>
<reference evidence="1 2" key="1">
    <citation type="journal article" date="2022" name="DNA Res.">
        <title>Chromosomal-level genome assembly of the orchid tree Bauhinia variegata (Leguminosae; Cercidoideae) supports the allotetraploid origin hypothesis of Bauhinia.</title>
        <authorList>
            <person name="Zhong Y."/>
            <person name="Chen Y."/>
            <person name="Zheng D."/>
            <person name="Pang J."/>
            <person name="Liu Y."/>
            <person name="Luo S."/>
            <person name="Meng S."/>
            <person name="Qian L."/>
            <person name="Wei D."/>
            <person name="Dai S."/>
            <person name="Zhou R."/>
        </authorList>
    </citation>
    <scope>NUCLEOTIDE SEQUENCE [LARGE SCALE GENOMIC DNA]</scope>
    <source>
        <strain evidence="1">BV-YZ2020</strain>
    </source>
</reference>
<protein>
    <submittedName>
        <fullName evidence="1">Uncharacterized protein</fullName>
    </submittedName>
</protein>
<sequence length="138" mass="15783">MTSQKVTNSNIVGTNGRYKIFLSEILFYELRIDLKSFIDSTLSCSIFNFFFDQFQTYEIGVRIGSEIKNFTPKKHSYTSCSFVASSGIISRDAMFPFCALETEVPNQNLSSCINLYSGVCLCREFFYLFLAFSCDEFS</sequence>
<gene>
    <name evidence="1" type="ORF">L6164_012114</name>
</gene>
<dbReference type="EMBL" id="CM039430">
    <property type="protein sequence ID" value="KAI4344937.1"/>
    <property type="molecule type" value="Genomic_DNA"/>
</dbReference>
<proteinExistence type="predicted"/>
<evidence type="ECO:0000313" key="1">
    <source>
        <dbReference type="EMBL" id="KAI4344937.1"/>
    </source>
</evidence>
<name>A0ACB9P834_BAUVA</name>
<organism evidence="1 2">
    <name type="scientific">Bauhinia variegata</name>
    <name type="common">Purple orchid tree</name>
    <name type="synonym">Phanera variegata</name>
    <dbReference type="NCBI Taxonomy" id="167791"/>
    <lineage>
        <taxon>Eukaryota</taxon>
        <taxon>Viridiplantae</taxon>
        <taxon>Streptophyta</taxon>
        <taxon>Embryophyta</taxon>
        <taxon>Tracheophyta</taxon>
        <taxon>Spermatophyta</taxon>
        <taxon>Magnoliopsida</taxon>
        <taxon>eudicotyledons</taxon>
        <taxon>Gunneridae</taxon>
        <taxon>Pentapetalae</taxon>
        <taxon>rosids</taxon>
        <taxon>fabids</taxon>
        <taxon>Fabales</taxon>
        <taxon>Fabaceae</taxon>
        <taxon>Cercidoideae</taxon>
        <taxon>Cercideae</taxon>
        <taxon>Bauhiniinae</taxon>
        <taxon>Bauhinia</taxon>
    </lineage>
</organism>
<accession>A0ACB9P834</accession>
<evidence type="ECO:0000313" key="2">
    <source>
        <dbReference type="Proteomes" id="UP000828941"/>
    </source>
</evidence>
<comment type="caution">
    <text evidence="1">The sequence shown here is derived from an EMBL/GenBank/DDBJ whole genome shotgun (WGS) entry which is preliminary data.</text>
</comment>